<dbReference type="Gene3D" id="1.20.1250.20">
    <property type="entry name" value="MFS general substrate transporter like domains"/>
    <property type="match status" value="1"/>
</dbReference>
<evidence type="ECO:0000256" key="6">
    <source>
        <dbReference type="SAM" id="Phobius"/>
    </source>
</evidence>
<evidence type="ECO:0000256" key="3">
    <source>
        <dbReference type="ARBA" id="ARBA00022692"/>
    </source>
</evidence>
<comment type="subcellular location">
    <subcellularLocation>
        <location evidence="1">Membrane</location>
        <topology evidence="1">Multi-pass membrane protein</topology>
    </subcellularLocation>
</comment>
<comment type="caution">
    <text evidence="7">The sequence shown here is derived from an EMBL/GenBank/DDBJ whole genome shotgun (WGS) entry which is preliminary data.</text>
</comment>
<dbReference type="Proteomes" id="UP001180020">
    <property type="component" value="Unassembled WGS sequence"/>
</dbReference>
<dbReference type="InterPro" id="IPR000109">
    <property type="entry name" value="POT_fam"/>
</dbReference>
<evidence type="ECO:0000313" key="8">
    <source>
        <dbReference type="Proteomes" id="UP001180020"/>
    </source>
</evidence>
<name>A0AAV9CBG7_ACOCL</name>
<gene>
    <name evidence="7" type="primary">NRT1.2</name>
    <name evidence="7" type="ORF">QJS10_CPB20g01728</name>
</gene>
<dbReference type="PANTHER" id="PTHR11654">
    <property type="entry name" value="OLIGOPEPTIDE TRANSPORTER-RELATED"/>
    <property type="match status" value="1"/>
</dbReference>
<comment type="similarity">
    <text evidence="2">Belongs to the major facilitator superfamily. Proton-dependent oligopeptide transporter (POT/PTR) (TC 2.A.17) family.</text>
</comment>
<feature type="transmembrane region" description="Helical" evidence="6">
    <location>
        <begin position="36"/>
        <end position="60"/>
    </location>
</feature>
<feature type="transmembrane region" description="Helical" evidence="6">
    <location>
        <begin position="75"/>
        <end position="93"/>
    </location>
</feature>
<keyword evidence="8" id="KW-1185">Reference proteome</keyword>
<dbReference type="SUPFAM" id="SSF103473">
    <property type="entry name" value="MFS general substrate transporter"/>
    <property type="match status" value="1"/>
</dbReference>
<keyword evidence="4 6" id="KW-1133">Transmembrane helix</keyword>
<dbReference type="GO" id="GO:0016020">
    <property type="term" value="C:membrane"/>
    <property type="evidence" value="ECO:0007669"/>
    <property type="project" value="UniProtKB-SubCell"/>
</dbReference>
<dbReference type="EMBL" id="JAUJYO010000020">
    <property type="protein sequence ID" value="KAK1286010.1"/>
    <property type="molecule type" value="Genomic_DNA"/>
</dbReference>
<evidence type="ECO:0000313" key="7">
    <source>
        <dbReference type="EMBL" id="KAK1286010.1"/>
    </source>
</evidence>
<evidence type="ECO:0000256" key="4">
    <source>
        <dbReference type="ARBA" id="ARBA00022989"/>
    </source>
</evidence>
<dbReference type="AlphaFoldDB" id="A0AAV9CBG7"/>
<dbReference type="InterPro" id="IPR036259">
    <property type="entry name" value="MFS_trans_sf"/>
</dbReference>
<proteinExistence type="inferred from homology"/>
<evidence type="ECO:0000256" key="1">
    <source>
        <dbReference type="ARBA" id="ARBA00004141"/>
    </source>
</evidence>
<feature type="transmembrane region" description="Helical" evidence="6">
    <location>
        <begin position="190"/>
        <end position="215"/>
    </location>
</feature>
<evidence type="ECO:0000256" key="5">
    <source>
        <dbReference type="ARBA" id="ARBA00023136"/>
    </source>
</evidence>
<reference evidence="7" key="2">
    <citation type="submission" date="2023-06" db="EMBL/GenBank/DDBJ databases">
        <authorList>
            <person name="Ma L."/>
            <person name="Liu K.-W."/>
            <person name="Li Z."/>
            <person name="Hsiao Y.-Y."/>
            <person name="Qi Y."/>
            <person name="Fu T."/>
            <person name="Tang G."/>
            <person name="Zhang D."/>
            <person name="Sun W.-H."/>
            <person name="Liu D.-K."/>
            <person name="Li Y."/>
            <person name="Chen G.-Z."/>
            <person name="Liu X.-D."/>
            <person name="Liao X.-Y."/>
            <person name="Jiang Y.-T."/>
            <person name="Yu X."/>
            <person name="Hao Y."/>
            <person name="Huang J."/>
            <person name="Zhao X.-W."/>
            <person name="Ke S."/>
            <person name="Chen Y.-Y."/>
            <person name="Wu W.-L."/>
            <person name="Hsu J.-L."/>
            <person name="Lin Y.-F."/>
            <person name="Huang M.-D."/>
            <person name="Li C.-Y."/>
            <person name="Huang L."/>
            <person name="Wang Z.-W."/>
            <person name="Zhao X."/>
            <person name="Zhong W.-Y."/>
            <person name="Peng D.-H."/>
            <person name="Ahmad S."/>
            <person name="Lan S."/>
            <person name="Zhang J.-S."/>
            <person name="Tsai W.-C."/>
            <person name="Van De Peer Y."/>
            <person name="Liu Z.-J."/>
        </authorList>
    </citation>
    <scope>NUCLEOTIDE SEQUENCE</scope>
    <source>
        <strain evidence="7">CP</strain>
        <tissue evidence="7">Leaves</tissue>
    </source>
</reference>
<reference evidence="7" key="1">
    <citation type="journal article" date="2023" name="Nat. Commun.">
        <title>Diploid and tetraploid genomes of Acorus and the evolution of monocots.</title>
        <authorList>
            <person name="Ma L."/>
            <person name="Liu K.W."/>
            <person name="Li Z."/>
            <person name="Hsiao Y.Y."/>
            <person name="Qi Y."/>
            <person name="Fu T."/>
            <person name="Tang G.D."/>
            <person name="Zhang D."/>
            <person name="Sun W.H."/>
            <person name="Liu D.K."/>
            <person name="Li Y."/>
            <person name="Chen G.Z."/>
            <person name="Liu X.D."/>
            <person name="Liao X.Y."/>
            <person name="Jiang Y.T."/>
            <person name="Yu X."/>
            <person name="Hao Y."/>
            <person name="Huang J."/>
            <person name="Zhao X.W."/>
            <person name="Ke S."/>
            <person name="Chen Y.Y."/>
            <person name="Wu W.L."/>
            <person name="Hsu J.L."/>
            <person name="Lin Y.F."/>
            <person name="Huang M.D."/>
            <person name="Li C.Y."/>
            <person name="Huang L."/>
            <person name="Wang Z.W."/>
            <person name="Zhao X."/>
            <person name="Zhong W.Y."/>
            <person name="Peng D.H."/>
            <person name="Ahmad S."/>
            <person name="Lan S."/>
            <person name="Zhang J.S."/>
            <person name="Tsai W.C."/>
            <person name="Van de Peer Y."/>
            <person name="Liu Z.J."/>
        </authorList>
    </citation>
    <scope>NUCLEOTIDE SEQUENCE</scope>
    <source>
        <strain evidence="7">CP</strain>
    </source>
</reference>
<feature type="transmembrane region" description="Helical" evidence="6">
    <location>
        <begin position="221"/>
        <end position="241"/>
    </location>
</feature>
<accession>A0AAV9CBG7</accession>
<feature type="transmembrane region" description="Helical" evidence="6">
    <location>
        <begin position="102"/>
        <end position="123"/>
    </location>
</feature>
<organism evidence="7 8">
    <name type="scientific">Acorus calamus</name>
    <name type="common">Sweet flag</name>
    <dbReference type="NCBI Taxonomy" id="4465"/>
    <lineage>
        <taxon>Eukaryota</taxon>
        <taxon>Viridiplantae</taxon>
        <taxon>Streptophyta</taxon>
        <taxon>Embryophyta</taxon>
        <taxon>Tracheophyta</taxon>
        <taxon>Spermatophyta</taxon>
        <taxon>Magnoliopsida</taxon>
        <taxon>Liliopsida</taxon>
        <taxon>Acoraceae</taxon>
        <taxon>Acorus</taxon>
    </lineage>
</organism>
<dbReference type="GO" id="GO:0022857">
    <property type="term" value="F:transmembrane transporter activity"/>
    <property type="evidence" value="ECO:0007669"/>
    <property type="project" value="InterPro"/>
</dbReference>
<dbReference type="Pfam" id="PF00854">
    <property type="entry name" value="PTR2"/>
    <property type="match status" value="1"/>
</dbReference>
<sequence length="306" mass="33908">MDKSAVVEVEEVVEGKVDWKGRPVTIGSHGGHYNSLLVLALFAFENLATTAPAVNLITYFNGLMHYDIADASNQLTNFMGVCYILSILIAYVADSHIGRCKVIVISVFVEFLGFAMLTVQAHIPHLKPPPCNIFDPTSHCERVGGRNALFLFFSLYLVALGAAGIKAGVPPHGADQFDEKNEQEALQRSSYFNWVLLSVCIGAALSLVFVVYIQSDVGWDWGFGVSSVAIFLGGLIFIAGIPRYRMHVVQATNPITELLQVYVASFQNRKFHHPGNSEELYETVKDKESATEVEFLPHRDIFRSRH</sequence>
<evidence type="ECO:0000256" key="2">
    <source>
        <dbReference type="ARBA" id="ARBA00005982"/>
    </source>
</evidence>
<keyword evidence="3 6" id="KW-0812">Transmembrane</keyword>
<protein>
    <submittedName>
        <fullName evidence="7">Nitrate transporter 1.2</fullName>
    </submittedName>
</protein>
<keyword evidence="5 6" id="KW-0472">Membrane</keyword>
<feature type="transmembrane region" description="Helical" evidence="6">
    <location>
        <begin position="148"/>
        <end position="169"/>
    </location>
</feature>